<dbReference type="RefSeq" id="WP_220580055.1">
    <property type="nucleotide sequence ID" value="NZ_RKLT01000003.1"/>
</dbReference>
<dbReference type="PANTHER" id="PTHR22888:SF9">
    <property type="entry name" value="CYTOCHROME C OXIDASE SUBUNIT 2"/>
    <property type="match status" value="1"/>
</dbReference>
<dbReference type="GO" id="GO:0005507">
    <property type="term" value="F:copper ion binding"/>
    <property type="evidence" value="ECO:0007669"/>
    <property type="project" value="InterPro"/>
</dbReference>
<protein>
    <submittedName>
        <fullName evidence="14">Cytochrome c oxidase subunit II</fullName>
    </submittedName>
</protein>
<dbReference type="InterPro" id="IPR001505">
    <property type="entry name" value="Copper_CuA"/>
</dbReference>
<comment type="subcellular location">
    <subcellularLocation>
        <location evidence="1">Membrane</location>
        <topology evidence="1">Multi-pass membrane protein</topology>
    </subcellularLocation>
</comment>
<evidence type="ECO:0000256" key="9">
    <source>
        <dbReference type="ARBA" id="ARBA00023008"/>
    </source>
</evidence>
<dbReference type="GO" id="GO:0004129">
    <property type="term" value="F:cytochrome-c oxidase activity"/>
    <property type="evidence" value="ECO:0007669"/>
    <property type="project" value="InterPro"/>
</dbReference>
<keyword evidence="4" id="KW-0679">Respiratory chain</keyword>
<dbReference type="InterPro" id="IPR008972">
    <property type="entry name" value="Cupredoxin"/>
</dbReference>
<dbReference type="GO" id="GO:0016020">
    <property type="term" value="C:membrane"/>
    <property type="evidence" value="ECO:0007669"/>
    <property type="project" value="UniProtKB-SubCell"/>
</dbReference>
<feature type="transmembrane region" description="Helical" evidence="12">
    <location>
        <begin position="86"/>
        <end position="105"/>
    </location>
</feature>
<evidence type="ECO:0000256" key="2">
    <source>
        <dbReference type="ARBA" id="ARBA00007866"/>
    </source>
</evidence>
<gene>
    <name evidence="14" type="primary">coxB</name>
    <name evidence="14" type="ORF">EGH23_11035</name>
</gene>
<evidence type="ECO:0000259" key="13">
    <source>
        <dbReference type="PROSITE" id="PS50857"/>
    </source>
</evidence>
<reference evidence="14 15" key="1">
    <citation type="submission" date="2021-06" db="EMBL/GenBank/DDBJ databases">
        <title>Halomicroarcula sp. a new haloarchaeum isolated from saline soil.</title>
        <authorList>
            <person name="Duran-Viseras A."/>
            <person name="Sanchez-Porro C."/>
            <person name="Ventosa A."/>
        </authorList>
    </citation>
    <scope>NUCLEOTIDE SEQUENCE [LARGE SCALE GENOMIC DNA]</scope>
    <source>
        <strain evidence="14 15">F27</strain>
    </source>
</reference>
<dbReference type="NCBIfam" id="TIGR02866">
    <property type="entry name" value="CoxB"/>
    <property type="match status" value="1"/>
</dbReference>
<evidence type="ECO:0000313" key="14">
    <source>
        <dbReference type="EMBL" id="MBX0295414.1"/>
    </source>
</evidence>
<evidence type="ECO:0000256" key="3">
    <source>
        <dbReference type="ARBA" id="ARBA00022448"/>
    </source>
</evidence>
<keyword evidence="15" id="KW-1185">Reference proteome</keyword>
<evidence type="ECO:0000256" key="1">
    <source>
        <dbReference type="ARBA" id="ARBA00004141"/>
    </source>
</evidence>
<dbReference type="CDD" id="cd13918">
    <property type="entry name" value="CuRO_HCO_II_like_6"/>
    <property type="match status" value="1"/>
</dbReference>
<dbReference type="PROSITE" id="PS50857">
    <property type="entry name" value="COX2_CUA"/>
    <property type="match status" value="1"/>
</dbReference>
<feature type="region of interest" description="Disordered" evidence="11">
    <location>
        <begin position="234"/>
        <end position="293"/>
    </location>
</feature>
<dbReference type="InterPro" id="IPR045187">
    <property type="entry name" value="CcO_II"/>
</dbReference>
<dbReference type="GO" id="GO:0016491">
    <property type="term" value="F:oxidoreductase activity"/>
    <property type="evidence" value="ECO:0007669"/>
    <property type="project" value="InterPro"/>
</dbReference>
<keyword evidence="3" id="KW-0813">Transport</keyword>
<evidence type="ECO:0000256" key="12">
    <source>
        <dbReference type="SAM" id="Phobius"/>
    </source>
</evidence>
<accession>A0AAW4PC31</accession>
<comment type="caution">
    <text evidence="14">The sequence shown here is derived from an EMBL/GenBank/DDBJ whole genome shotgun (WGS) entry which is preliminary data.</text>
</comment>
<dbReference type="PANTHER" id="PTHR22888">
    <property type="entry name" value="CYTOCHROME C OXIDASE, SUBUNIT II"/>
    <property type="match status" value="1"/>
</dbReference>
<feature type="transmembrane region" description="Helical" evidence="12">
    <location>
        <begin position="29"/>
        <end position="50"/>
    </location>
</feature>
<dbReference type="PROSITE" id="PS00078">
    <property type="entry name" value="COX2"/>
    <property type="match status" value="1"/>
</dbReference>
<evidence type="ECO:0000256" key="5">
    <source>
        <dbReference type="ARBA" id="ARBA00022692"/>
    </source>
</evidence>
<evidence type="ECO:0000256" key="10">
    <source>
        <dbReference type="ARBA" id="ARBA00023136"/>
    </source>
</evidence>
<keyword evidence="7" id="KW-0249">Electron transport</keyword>
<feature type="domain" description="Cytochrome oxidase subunit II copper A binding" evidence="13">
    <location>
        <begin position="120"/>
        <end position="230"/>
    </location>
</feature>
<dbReference type="SUPFAM" id="SSF49503">
    <property type="entry name" value="Cupredoxins"/>
    <property type="match status" value="1"/>
</dbReference>
<dbReference type="AlphaFoldDB" id="A0AAW4PC31"/>
<keyword evidence="6" id="KW-0479">Metal-binding</keyword>
<feature type="compositionally biased region" description="Low complexity" evidence="11">
    <location>
        <begin position="261"/>
        <end position="280"/>
    </location>
</feature>
<dbReference type="Proteomes" id="UP001430455">
    <property type="component" value="Unassembled WGS sequence"/>
</dbReference>
<proteinExistence type="inferred from homology"/>
<keyword evidence="9" id="KW-0186">Copper</keyword>
<feature type="compositionally biased region" description="Polar residues" evidence="11">
    <location>
        <begin position="234"/>
        <end position="260"/>
    </location>
</feature>
<dbReference type="InterPro" id="IPR002429">
    <property type="entry name" value="CcO_II-like_C"/>
</dbReference>
<dbReference type="Gene3D" id="2.60.40.420">
    <property type="entry name" value="Cupredoxins - blue copper proteins"/>
    <property type="match status" value="1"/>
</dbReference>
<evidence type="ECO:0000256" key="6">
    <source>
        <dbReference type="ARBA" id="ARBA00022723"/>
    </source>
</evidence>
<keyword evidence="5 12" id="KW-0812">Transmembrane</keyword>
<comment type="similarity">
    <text evidence="2">Belongs to the cytochrome c oxidase subunit 2 family.</text>
</comment>
<evidence type="ECO:0000256" key="4">
    <source>
        <dbReference type="ARBA" id="ARBA00022660"/>
    </source>
</evidence>
<keyword evidence="8 12" id="KW-1133">Transmembrane helix</keyword>
<dbReference type="GO" id="GO:0042773">
    <property type="term" value="P:ATP synthesis coupled electron transport"/>
    <property type="evidence" value="ECO:0007669"/>
    <property type="project" value="TreeGrafter"/>
</dbReference>
<evidence type="ECO:0000256" key="11">
    <source>
        <dbReference type="SAM" id="MobiDB-lite"/>
    </source>
</evidence>
<dbReference type="EMBL" id="RKLT01000003">
    <property type="protein sequence ID" value="MBX0295414.1"/>
    <property type="molecule type" value="Genomic_DNA"/>
</dbReference>
<name>A0AAW4PC31_9EURY</name>
<evidence type="ECO:0000313" key="15">
    <source>
        <dbReference type="Proteomes" id="UP001430455"/>
    </source>
</evidence>
<dbReference type="InterPro" id="IPR014222">
    <property type="entry name" value="Cyt_c_oxidase_su2"/>
</dbReference>
<evidence type="ECO:0000256" key="7">
    <source>
        <dbReference type="ARBA" id="ARBA00022982"/>
    </source>
</evidence>
<evidence type="ECO:0000256" key="8">
    <source>
        <dbReference type="ARBA" id="ARBA00022989"/>
    </source>
</evidence>
<dbReference type="Pfam" id="PF00116">
    <property type="entry name" value="COX2"/>
    <property type="match status" value="1"/>
</dbReference>
<organism evidence="14 15">
    <name type="scientific">Haloarcula nitratireducens</name>
    <dbReference type="NCBI Taxonomy" id="2487749"/>
    <lineage>
        <taxon>Archaea</taxon>
        <taxon>Methanobacteriati</taxon>
        <taxon>Methanobacteriota</taxon>
        <taxon>Stenosarchaea group</taxon>
        <taxon>Halobacteria</taxon>
        <taxon>Halobacteriales</taxon>
        <taxon>Haloarculaceae</taxon>
        <taxon>Haloarcula</taxon>
    </lineage>
</organism>
<keyword evidence="10 12" id="KW-0472">Membrane</keyword>
<sequence length="293" mass="31324">MRHTVPRNVAGSPLHGGSVRAPADVFNSIFEVFLLLGTAVGILVVSYTLYHAVKYRETAGEDPYEGKVERPQMGELPTGGSGGRKVFYSFGISAIIVVSLIAWTYTTLLYIENGPEGPQIDALEIEVEGFRFGWEFTYPNGHRTNTLRVPQDRVVRLDVTSSDVFHNFGIPELRVKTDAVPGQTTQAWFTANRTGNYTAKCYELCGSGHSMMVAPVQVVSDEEFDTWYANTSNQTANGAESESGTQTENGTQTESGTAQSGTGPDGTATATDGTATQTAARVGPPATLGGVPA</sequence>